<dbReference type="Proteomes" id="UP001497472">
    <property type="component" value="Unassembled WGS sequence"/>
</dbReference>
<protein>
    <submittedName>
        <fullName evidence="1">Uncharacterized protein</fullName>
    </submittedName>
</protein>
<comment type="caution">
    <text evidence="1">The sequence shown here is derived from an EMBL/GenBank/DDBJ whole genome shotgun (WGS) entry which is preliminary data.</text>
</comment>
<sequence>MCARLCQNYPTAPPTKKNAETPIESSRRKSLKDSMGCLVIVSLAFAKILDKLSQVVGATSFNCPLVLSIGPRSGILNLAGATARQGPPGKRRLHYHSLLWGKCLDHTRTTTTHSFRPNLRLLIHCVRCHLFAERPQCALPQNWVRGNGKGNGNASPDSRATETDIQKQVRRRRECIALTHRDRLRAFVFFVDAAPAAFVQSQ</sequence>
<reference evidence="1 2" key="1">
    <citation type="submission" date="2023-11" db="EMBL/GenBank/DDBJ databases">
        <authorList>
            <person name="Okamura Y."/>
        </authorList>
    </citation>
    <scope>NUCLEOTIDE SEQUENCE [LARGE SCALE GENOMIC DNA]</scope>
</reference>
<evidence type="ECO:0000313" key="2">
    <source>
        <dbReference type="Proteomes" id="UP001497472"/>
    </source>
</evidence>
<accession>A0AAV1IYQ3</accession>
<name>A0AAV1IYQ3_9NEOP</name>
<keyword evidence="2" id="KW-1185">Reference proteome</keyword>
<dbReference type="EMBL" id="CAVLEF010000003">
    <property type="protein sequence ID" value="CAK1542017.1"/>
    <property type="molecule type" value="Genomic_DNA"/>
</dbReference>
<dbReference type="AlphaFoldDB" id="A0AAV1IYQ3"/>
<evidence type="ECO:0000313" key="1">
    <source>
        <dbReference type="EMBL" id="CAK1542017.1"/>
    </source>
</evidence>
<gene>
    <name evidence="1" type="ORF">LNINA_LOCUS1954</name>
</gene>
<proteinExistence type="predicted"/>
<organism evidence="1 2">
    <name type="scientific">Leptosia nina</name>
    <dbReference type="NCBI Taxonomy" id="320188"/>
    <lineage>
        <taxon>Eukaryota</taxon>
        <taxon>Metazoa</taxon>
        <taxon>Ecdysozoa</taxon>
        <taxon>Arthropoda</taxon>
        <taxon>Hexapoda</taxon>
        <taxon>Insecta</taxon>
        <taxon>Pterygota</taxon>
        <taxon>Neoptera</taxon>
        <taxon>Endopterygota</taxon>
        <taxon>Lepidoptera</taxon>
        <taxon>Glossata</taxon>
        <taxon>Ditrysia</taxon>
        <taxon>Papilionoidea</taxon>
        <taxon>Pieridae</taxon>
        <taxon>Pierinae</taxon>
        <taxon>Leptosia</taxon>
    </lineage>
</organism>